<keyword evidence="4 7" id="KW-0472">Membrane</keyword>
<reference evidence="8 9" key="1">
    <citation type="submission" date="2016-11" db="EMBL/GenBank/DDBJ databases">
        <authorList>
            <person name="Jaros S."/>
            <person name="Januszkiewicz K."/>
            <person name="Wedrychowicz H."/>
        </authorList>
    </citation>
    <scope>NUCLEOTIDE SEQUENCE [LARGE SCALE GENOMIC DNA]</scope>
    <source>
        <strain evidence="8 9">DSM 5091</strain>
    </source>
</reference>
<dbReference type="Proteomes" id="UP000184171">
    <property type="component" value="Unassembled WGS sequence"/>
</dbReference>
<keyword evidence="5 7" id="KW-0456">Lyase</keyword>
<dbReference type="InterPro" id="IPR003770">
    <property type="entry name" value="MLTG-like"/>
</dbReference>
<evidence type="ECO:0000256" key="6">
    <source>
        <dbReference type="ARBA" id="ARBA00023316"/>
    </source>
</evidence>
<feature type="site" description="Important for catalytic activity" evidence="7">
    <location>
        <position position="215"/>
    </location>
</feature>
<dbReference type="GO" id="GO:0071555">
    <property type="term" value="P:cell wall organization"/>
    <property type="evidence" value="ECO:0007669"/>
    <property type="project" value="UniProtKB-KW"/>
</dbReference>
<evidence type="ECO:0000313" key="9">
    <source>
        <dbReference type="Proteomes" id="UP000184171"/>
    </source>
</evidence>
<keyword evidence="2 7" id="KW-0812">Transmembrane</keyword>
<comment type="catalytic activity">
    <reaction evidence="7">
        <text>a peptidoglycan chain = a peptidoglycan chain with N-acetyl-1,6-anhydromuramyl-[peptide] at the reducing end + a peptidoglycan chain with N-acetylglucosamine at the non-reducing end.</text>
        <dbReference type="EC" id="4.2.2.29"/>
    </reaction>
</comment>
<dbReference type="FunFam" id="3.30.160.60:FF:000242">
    <property type="entry name" value="Endolytic murein transglycosylase"/>
    <property type="match status" value="1"/>
</dbReference>
<comment type="similarity">
    <text evidence="7">Belongs to the transglycosylase MltG family.</text>
</comment>
<dbReference type="Gene3D" id="3.30.1490.480">
    <property type="entry name" value="Endolytic murein transglycosylase"/>
    <property type="match status" value="1"/>
</dbReference>
<keyword evidence="6 7" id="KW-0961">Cell wall biogenesis/degradation</keyword>
<dbReference type="PANTHER" id="PTHR30518:SF2">
    <property type="entry name" value="ENDOLYTIC MUREIN TRANSGLYCOSYLASE"/>
    <property type="match status" value="1"/>
</dbReference>
<dbReference type="EC" id="4.2.2.29" evidence="7"/>
<evidence type="ECO:0000256" key="5">
    <source>
        <dbReference type="ARBA" id="ARBA00023239"/>
    </source>
</evidence>
<dbReference type="Pfam" id="PF02618">
    <property type="entry name" value="YceG"/>
    <property type="match status" value="1"/>
</dbReference>
<proteinExistence type="inferred from homology"/>
<keyword evidence="1 7" id="KW-1003">Cell membrane</keyword>
<dbReference type="Gene3D" id="3.30.160.60">
    <property type="entry name" value="Classic Zinc Finger"/>
    <property type="match status" value="1"/>
</dbReference>
<dbReference type="EMBL" id="FQZT01000005">
    <property type="protein sequence ID" value="SHJ23536.1"/>
    <property type="molecule type" value="Genomic_DNA"/>
</dbReference>
<accession>A0A1M6HN34</accession>
<dbReference type="STRING" id="1122189.SAMN02745165_01892"/>
<dbReference type="CDD" id="cd08010">
    <property type="entry name" value="MltG_like"/>
    <property type="match status" value="1"/>
</dbReference>
<dbReference type="GO" id="GO:0008932">
    <property type="term" value="F:lytic endotransglycosylase activity"/>
    <property type="evidence" value="ECO:0007669"/>
    <property type="project" value="UniProtKB-UniRule"/>
</dbReference>
<dbReference type="PANTHER" id="PTHR30518">
    <property type="entry name" value="ENDOLYTIC MUREIN TRANSGLYCOSYLASE"/>
    <property type="match status" value="1"/>
</dbReference>
<evidence type="ECO:0000256" key="7">
    <source>
        <dbReference type="HAMAP-Rule" id="MF_02065"/>
    </source>
</evidence>
<dbReference type="RefSeq" id="WP_072908203.1">
    <property type="nucleotide sequence ID" value="NZ_FQZT01000005.1"/>
</dbReference>
<protein>
    <recommendedName>
        <fullName evidence="7">Endolytic murein transglycosylase</fullName>
        <ecNumber evidence="7">4.2.2.29</ecNumber>
    </recommendedName>
    <alternativeName>
        <fullName evidence="7">Peptidoglycan lytic transglycosylase</fullName>
    </alternativeName>
    <alternativeName>
        <fullName evidence="7">Peptidoglycan polymerization terminase</fullName>
    </alternativeName>
</protein>
<evidence type="ECO:0000313" key="8">
    <source>
        <dbReference type="EMBL" id="SHJ23536.1"/>
    </source>
</evidence>
<evidence type="ECO:0000256" key="2">
    <source>
        <dbReference type="ARBA" id="ARBA00022692"/>
    </source>
</evidence>
<dbReference type="NCBIfam" id="TIGR00247">
    <property type="entry name" value="endolytic transglycosylase MltG"/>
    <property type="match status" value="1"/>
</dbReference>
<dbReference type="GO" id="GO:0005886">
    <property type="term" value="C:plasma membrane"/>
    <property type="evidence" value="ECO:0007669"/>
    <property type="project" value="UniProtKB-UniRule"/>
</dbReference>
<keyword evidence="3 7" id="KW-1133">Transmembrane helix</keyword>
<organism evidence="8 9">
    <name type="scientific">Malonomonas rubra DSM 5091</name>
    <dbReference type="NCBI Taxonomy" id="1122189"/>
    <lineage>
        <taxon>Bacteria</taxon>
        <taxon>Pseudomonadati</taxon>
        <taxon>Thermodesulfobacteriota</taxon>
        <taxon>Desulfuromonadia</taxon>
        <taxon>Desulfuromonadales</taxon>
        <taxon>Geopsychrobacteraceae</taxon>
        <taxon>Malonomonas</taxon>
    </lineage>
</organism>
<comment type="function">
    <text evidence="7">Functions as a peptidoglycan terminase that cleaves nascent peptidoglycan strands endolytically to terminate their elongation.</text>
</comment>
<evidence type="ECO:0000256" key="3">
    <source>
        <dbReference type="ARBA" id="ARBA00022989"/>
    </source>
</evidence>
<evidence type="ECO:0000256" key="4">
    <source>
        <dbReference type="ARBA" id="ARBA00023136"/>
    </source>
</evidence>
<dbReference type="GO" id="GO:0009252">
    <property type="term" value="P:peptidoglycan biosynthetic process"/>
    <property type="evidence" value="ECO:0007669"/>
    <property type="project" value="UniProtKB-UniRule"/>
</dbReference>
<gene>
    <name evidence="7" type="primary">mltG</name>
    <name evidence="8" type="ORF">SAMN02745165_01892</name>
</gene>
<sequence>MRKLLTGVLLVSLLLALSFGSLTYYLLYSPVTPTETIDYQLQPGASLIKVARDLESSGVVRTSLSLRFFARLEDVGEKIHTGHYRFSEQATPQQILHRLATGDVEKVSLTIPEGFTLQQIVERIQKLGYGDKTKLLQLAYDKSFIASFSLQADSLEGYLYPETYLFTPGVSEKQLLTMMVKQFLSNLPQNILAAAKKNKLDFHELVTLASIIEKETGKMEEMPLISSVFHNRLKKGMQLQTDPTVIYGIKNFDGNLTRKHLKSKTPYNTYIIRGLPPGPIASPGLAALKAAAIPAESQYLYFVAKGDGSHHFSKTLKEHNRAVRKYQLNR</sequence>
<dbReference type="OrthoDB" id="9814591at2"/>
<name>A0A1M6HN34_MALRU</name>
<dbReference type="HAMAP" id="MF_02065">
    <property type="entry name" value="MltG"/>
    <property type="match status" value="1"/>
</dbReference>
<keyword evidence="9" id="KW-1185">Reference proteome</keyword>
<dbReference type="AlphaFoldDB" id="A0A1M6HN34"/>
<evidence type="ECO:0000256" key="1">
    <source>
        <dbReference type="ARBA" id="ARBA00022475"/>
    </source>
</evidence>